<evidence type="ECO:0000313" key="1">
    <source>
        <dbReference type="EMBL" id="KAF0885903.1"/>
    </source>
</evidence>
<dbReference type="AlphaFoldDB" id="A0A6G1BEI0"/>
<feature type="non-terminal residue" evidence="1">
    <location>
        <position position="113"/>
    </location>
</feature>
<comment type="caution">
    <text evidence="1">The sequence shown here is derived from an EMBL/GenBank/DDBJ whole genome shotgun (WGS) entry which is preliminary data.</text>
</comment>
<proteinExistence type="predicted"/>
<dbReference type="EMBL" id="VOAJ01001019">
    <property type="protein sequence ID" value="KAF0885903.1"/>
    <property type="molecule type" value="Genomic_DNA"/>
</dbReference>
<sequence length="113" mass="13700">LHSWWEWKLVQPLWKTVWRFLKKLKIELLCNPTIALLSIYPRDTGVLFHCTPMFIAALLTIARVWKEPKCPPTDEWMKMWYMYTMEYYLAITKNESLPFPTTWMELEGIMLNE</sequence>
<dbReference type="Proteomes" id="UP000475037">
    <property type="component" value="Unassembled WGS sequence"/>
</dbReference>
<organism evidence="1 2">
    <name type="scientific">Crocuta crocuta</name>
    <name type="common">Spotted hyena</name>
    <dbReference type="NCBI Taxonomy" id="9678"/>
    <lineage>
        <taxon>Eukaryota</taxon>
        <taxon>Metazoa</taxon>
        <taxon>Chordata</taxon>
        <taxon>Craniata</taxon>
        <taxon>Vertebrata</taxon>
        <taxon>Euteleostomi</taxon>
        <taxon>Mammalia</taxon>
        <taxon>Eutheria</taxon>
        <taxon>Laurasiatheria</taxon>
        <taxon>Carnivora</taxon>
        <taxon>Feliformia</taxon>
        <taxon>Hyaenidae</taxon>
        <taxon>Crocuta</taxon>
    </lineage>
</organism>
<feature type="non-terminal residue" evidence="1">
    <location>
        <position position="1"/>
    </location>
</feature>
<accession>A0A6G1BEI0</accession>
<gene>
    <name evidence="1" type="primary">Pol_60</name>
    <name evidence="1" type="ORF">FOF47_R03682</name>
</gene>
<evidence type="ECO:0000313" key="2">
    <source>
        <dbReference type="Proteomes" id="UP000475037"/>
    </source>
</evidence>
<keyword evidence="2" id="KW-1185">Reference proteome</keyword>
<protein>
    <submittedName>
        <fullName evidence="1">LORF2 protein</fullName>
    </submittedName>
</protein>
<reference evidence="1 2" key="1">
    <citation type="submission" date="2019-11" db="EMBL/GenBank/DDBJ databases">
        <authorList>
            <person name="Yang C."/>
            <person name="Li F."/>
        </authorList>
    </citation>
    <scope>NUCLEOTIDE SEQUENCE [LARGE SCALE GENOMIC DNA]</scope>
    <source>
        <strain evidence="1">KB4526</strain>
        <tissue evidence="1">Muscle</tissue>
    </source>
</reference>
<name>A0A6G1BEI0_CROCR</name>